<dbReference type="PANTHER" id="PTHR43341:SF4">
    <property type="entry name" value="ARGININE PERMEASE CAN1-RELATED"/>
    <property type="match status" value="1"/>
</dbReference>
<evidence type="ECO:0000259" key="9">
    <source>
        <dbReference type="Pfam" id="PF00324"/>
    </source>
</evidence>
<dbReference type="GeneID" id="18931373"/>
<keyword evidence="11" id="KW-1185">Reference proteome</keyword>
<dbReference type="InterPro" id="IPR050524">
    <property type="entry name" value="APC_YAT"/>
</dbReference>
<feature type="transmembrane region" description="Helical" evidence="8">
    <location>
        <begin position="76"/>
        <end position="97"/>
    </location>
</feature>
<evidence type="ECO:0000313" key="10">
    <source>
        <dbReference type="EMBL" id="EGF97503.1"/>
    </source>
</evidence>
<evidence type="ECO:0000256" key="2">
    <source>
        <dbReference type="ARBA" id="ARBA00022448"/>
    </source>
</evidence>
<dbReference type="RefSeq" id="XP_007419225.1">
    <property type="nucleotide sequence ID" value="XM_007419163.1"/>
</dbReference>
<feature type="transmembrane region" description="Helical" evidence="8">
    <location>
        <begin position="109"/>
        <end position="127"/>
    </location>
</feature>
<dbReference type="Proteomes" id="UP000001072">
    <property type="component" value="Unassembled WGS sequence"/>
</dbReference>
<dbReference type="VEuPathDB" id="FungiDB:MELLADRAFT_69955"/>
<evidence type="ECO:0000313" key="11">
    <source>
        <dbReference type="Proteomes" id="UP000001072"/>
    </source>
</evidence>
<gene>
    <name evidence="10" type="ORF">MELLADRAFT_69955</name>
</gene>
<dbReference type="GO" id="GO:0016020">
    <property type="term" value="C:membrane"/>
    <property type="evidence" value="ECO:0007669"/>
    <property type="project" value="UniProtKB-SubCell"/>
</dbReference>
<keyword evidence="3 8" id="KW-0812">Transmembrane</keyword>
<dbReference type="EMBL" id="GL883225">
    <property type="protein sequence ID" value="EGF97503.1"/>
    <property type="molecule type" value="Genomic_DNA"/>
</dbReference>
<dbReference type="PROSITE" id="PS00218">
    <property type="entry name" value="AMINO_ACID_PERMEASE_1"/>
    <property type="match status" value="1"/>
</dbReference>
<keyword evidence="4" id="KW-0029">Amino-acid transport</keyword>
<dbReference type="InParanoid" id="F4SCX4"/>
<evidence type="ECO:0000256" key="3">
    <source>
        <dbReference type="ARBA" id="ARBA00022692"/>
    </source>
</evidence>
<feature type="transmembrane region" description="Helical" evidence="8">
    <location>
        <begin position="46"/>
        <end position="64"/>
    </location>
</feature>
<dbReference type="OrthoDB" id="2691451at2759"/>
<protein>
    <recommendedName>
        <fullName evidence="9">Amino acid permease/ SLC12A domain-containing protein</fullName>
    </recommendedName>
</protein>
<dbReference type="AlphaFoldDB" id="F4SCX4"/>
<comment type="subcellular location">
    <subcellularLocation>
        <location evidence="1">Membrane</location>
        <topology evidence="1">Multi-pass membrane protein</topology>
    </subcellularLocation>
</comment>
<keyword evidence="6 8" id="KW-0472">Membrane</keyword>
<dbReference type="eggNOG" id="KOG1286">
    <property type="taxonomic scope" value="Eukaryota"/>
</dbReference>
<evidence type="ECO:0000256" key="7">
    <source>
        <dbReference type="SAM" id="MobiDB-lite"/>
    </source>
</evidence>
<dbReference type="InterPro" id="IPR004841">
    <property type="entry name" value="AA-permease/SLC12A_dom"/>
</dbReference>
<reference evidence="11" key="1">
    <citation type="journal article" date="2011" name="Proc. Natl. Acad. Sci. U.S.A.">
        <title>Obligate biotrophy features unraveled by the genomic analysis of rust fungi.</title>
        <authorList>
            <person name="Duplessis S."/>
            <person name="Cuomo C.A."/>
            <person name="Lin Y.-C."/>
            <person name="Aerts A."/>
            <person name="Tisserant E."/>
            <person name="Veneault-Fourrey C."/>
            <person name="Joly D.L."/>
            <person name="Hacquard S."/>
            <person name="Amselem J."/>
            <person name="Cantarel B.L."/>
            <person name="Chiu R."/>
            <person name="Coutinho P.M."/>
            <person name="Feau N."/>
            <person name="Field M."/>
            <person name="Frey P."/>
            <person name="Gelhaye E."/>
            <person name="Goldberg J."/>
            <person name="Grabherr M.G."/>
            <person name="Kodira C.D."/>
            <person name="Kohler A."/>
            <person name="Kuees U."/>
            <person name="Lindquist E.A."/>
            <person name="Lucas S.M."/>
            <person name="Mago R."/>
            <person name="Mauceli E."/>
            <person name="Morin E."/>
            <person name="Murat C."/>
            <person name="Pangilinan J.L."/>
            <person name="Park R."/>
            <person name="Pearson M."/>
            <person name="Quesneville H."/>
            <person name="Rouhier N."/>
            <person name="Sakthikumar S."/>
            <person name="Salamov A.A."/>
            <person name="Schmutz J."/>
            <person name="Selles B."/>
            <person name="Shapiro H."/>
            <person name="Tanguay P."/>
            <person name="Tuskan G.A."/>
            <person name="Henrissat B."/>
            <person name="Van de Peer Y."/>
            <person name="Rouze P."/>
            <person name="Ellis J.G."/>
            <person name="Dodds P.N."/>
            <person name="Schein J.E."/>
            <person name="Zhong S."/>
            <person name="Hamelin R.C."/>
            <person name="Grigoriev I.V."/>
            <person name="Szabo L.J."/>
            <person name="Martin F."/>
        </authorList>
    </citation>
    <scope>NUCLEOTIDE SEQUENCE [LARGE SCALE GENOMIC DNA]</scope>
    <source>
        <strain evidence="11">98AG31 / pathotype 3-4-7</strain>
    </source>
</reference>
<proteinExistence type="predicted"/>
<feature type="region of interest" description="Disordered" evidence="7">
    <location>
        <begin position="1"/>
        <end position="37"/>
    </location>
</feature>
<dbReference type="Pfam" id="PF00324">
    <property type="entry name" value="AA_permease"/>
    <property type="match status" value="1"/>
</dbReference>
<dbReference type="GO" id="GO:0015171">
    <property type="term" value="F:amino acid transmembrane transporter activity"/>
    <property type="evidence" value="ECO:0007669"/>
    <property type="project" value="TreeGrafter"/>
</dbReference>
<dbReference type="HOGENOM" id="CLU_142008_0_0_1"/>
<evidence type="ECO:0000256" key="5">
    <source>
        <dbReference type="ARBA" id="ARBA00022989"/>
    </source>
</evidence>
<keyword evidence="5 8" id="KW-1133">Transmembrane helix</keyword>
<sequence length="132" mass="14267">MSVNLEEKGSKIITNEKEDVHDPNYQDEGHHQGEGNVKRNLKQRHISMIAIGGTIGTGLFLGSGEALSNGGPVGLILGYAIMGVVVYSMMVALGEMVTMFPVSGAFTHYATRFVDPALGFAVGFNYWRVFSN</sequence>
<name>F4SCX4_MELLP</name>
<dbReference type="Gene3D" id="1.20.1740.10">
    <property type="entry name" value="Amino acid/polyamine transporter I"/>
    <property type="match status" value="1"/>
</dbReference>
<evidence type="ECO:0000256" key="4">
    <source>
        <dbReference type="ARBA" id="ARBA00022970"/>
    </source>
</evidence>
<feature type="domain" description="Amino acid permease/ SLC12A" evidence="9">
    <location>
        <begin position="45"/>
        <end position="128"/>
    </location>
</feature>
<dbReference type="InterPro" id="IPR004840">
    <property type="entry name" value="Amino_acid_permease_CS"/>
</dbReference>
<evidence type="ECO:0000256" key="1">
    <source>
        <dbReference type="ARBA" id="ARBA00004141"/>
    </source>
</evidence>
<evidence type="ECO:0000256" key="6">
    <source>
        <dbReference type="ARBA" id="ARBA00023136"/>
    </source>
</evidence>
<dbReference type="KEGG" id="mlr:MELLADRAFT_69955"/>
<evidence type="ECO:0000256" key="8">
    <source>
        <dbReference type="SAM" id="Phobius"/>
    </source>
</evidence>
<organism evidence="11">
    <name type="scientific">Melampsora larici-populina (strain 98AG31 / pathotype 3-4-7)</name>
    <name type="common">Poplar leaf rust fungus</name>
    <dbReference type="NCBI Taxonomy" id="747676"/>
    <lineage>
        <taxon>Eukaryota</taxon>
        <taxon>Fungi</taxon>
        <taxon>Dikarya</taxon>
        <taxon>Basidiomycota</taxon>
        <taxon>Pucciniomycotina</taxon>
        <taxon>Pucciniomycetes</taxon>
        <taxon>Pucciniales</taxon>
        <taxon>Melampsoraceae</taxon>
        <taxon>Melampsora</taxon>
    </lineage>
</organism>
<accession>F4SCX4</accession>
<keyword evidence="2" id="KW-0813">Transport</keyword>
<dbReference type="PANTHER" id="PTHR43341">
    <property type="entry name" value="AMINO ACID PERMEASE"/>
    <property type="match status" value="1"/>
</dbReference>